<keyword evidence="9" id="KW-0472">Membrane</keyword>
<keyword evidence="12" id="KW-1185">Reference proteome</keyword>
<dbReference type="InterPro" id="IPR018165">
    <property type="entry name" value="Ala-tRNA-synth_IIc_core"/>
</dbReference>
<dbReference type="Pfam" id="PF01411">
    <property type="entry name" value="tRNA-synt_2c"/>
    <property type="match status" value="1"/>
</dbReference>
<evidence type="ECO:0000313" key="12">
    <source>
        <dbReference type="Proteomes" id="UP001187531"/>
    </source>
</evidence>
<dbReference type="GO" id="GO:0005524">
    <property type="term" value="F:ATP binding"/>
    <property type="evidence" value="ECO:0007669"/>
    <property type="project" value="UniProtKB-KW"/>
</dbReference>
<sequence>MIAYSSISKLFRAGILFAGAGIAIWWVNKKYKESKRDEGSLDDEEMKNEAKPANEEDIIIAPASQEHIQMDHNDYNVRKKHAGFGMDLEQTVSIDQQKRSEEELFTSLFDAIEKGTNMPAYSGKWGAEDTEGIDMAYRIVADTIRCLTIALSDGEILGKTERGYYLQRILRRGVYYATEKLKAKENFFGSLVHVVDLWLIDTLGEEFIKIKRDPERIINLINEEEKLFQAALSHGRSVFEKKVAELGDSKVLPGATAWELKATHGVPFDLTELLCDEKELTIDTIAYEQCQKKAQQLARQRVFF</sequence>
<dbReference type="GO" id="GO:0006419">
    <property type="term" value="P:alanyl-tRNA aminoacylation"/>
    <property type="evidence" value="ECO:0007669"/>
    <property type="project" value="InterPro"/>
</dbReference>
<evidence type="ECO:0000259" key="10">
    <source>
        <dbReference type="PROSITE" id="PS50860"/>
    </source>
</evidence>
<dbReference type="GO" id="GO:0004813">
    <property type="term" value="F:alanine-tRNA ligase activity"/>
    <property type="evidence" value="ECO:0007669"/>
    <property type="project" value="InterPro"/>
</dbReference>
<dbReference type="PANTHER" id="PTHR11777:SF9">
    <property type="entry name" value="ALANINE--TRNA LIGASE, CYTOPLASMIC"/>
    <property type="match status" value="1"/>
</dbReference>
<dbReference type="EMBL" id="JAVRJZ010000017">
    <property type="protein sequence ID" value="KAK2709984.1"/>
    <property type="molecule type" value="Genomic_DNA"/>
</dbReference>
<evidence type="ECO:0000256" key="9">
    <source>
        <dbReference type="SAM" id="Phobius"/>
    </source>
</evidence>
<evidence type="ECO:0000256" key="5">
    <source>
        <dbReference type="ARBA" id="ARBA00022840"/>
    </source>
</evidence>
<dbReference type="GO" id="GO:0000049">
    <property type="term" value="F:tRNA binding"/>
    <property type="evidence" value="ECO:0007669"/>
    <property type="project" value="UniProtKB-KW"/>
</dbReference>
<dbReference type="Proteomes" id="UP001187531">
    <property type="component" value="Unassembled WGS sequence"/>
</dbReference>
<dbReference type="PANTHER" id="PTHR11777">
    <property type="entry name" value="ALANYL-TRNA SYNTHETASE"/>
    <property type="match status" value="1"/>
</dbReference>
<dbReference type="InterPro" id="IPR002318">
    <property type="entry name" value="Ala-tRNA-lgiase_IIc"/>
</dbReference>
<feature type="domain" description="Alanyl-transfer RNA synthetases family profile" evidence="10">
    <location>
        <begin position="57"/>
        <end position="304"/>
    </location>
</feature>
<reference evidence="11" key="1">
    <citation type="submission" date="2023-07" db="EMBL/GenBank/DDBJ databases">
        <title>Chromosome-level genome assembly of Artemia franciscana.</title>
        <authorList>
            <person name="Jo E."/>
        </authorList>
    </citation>
    <scope>NUCLEOTIDE SEQUENCE</scope>
    <source>
        <tissue evidence="11">Whole body</tissue>
    </source>
</reference>
<keyword evidence="6" id="KW-0694">RNA-binding</keyword>
<name>A0AA88HGS8_ARTSF</name>
<dbReference type="GO" id="GO:0002161">
    <property type="term" value="F:aminoacyl-tRNA deacylase activity"/>
    <property type="evidence" value="ECO:0007669"/>
    <property type="project" value="TreeGrafter"/>
</dbReference>
<dbReference type="GO" id="GO:0005739">
    <property type="term" value="C:mitochondrion"/>
    <property type="evidence" value="ECO:0007669"/>
    <property type="project" value="TreeGrafter"/>
</dbReference>
<organism evidence="11 12">
    <name type="scientific">Artemia franciscana</name>
    <name type="common">Brine shrimp</name>
    <name type="synonym">Artemia sanfranciscana</name>
    <dbReference type="NCBI Taxonomy" id="6661"/>
    <lineage>
        <taxon>Eukaryota</taxon>
        <taxon>Metazoa</taxon>
        <taxon>Ecdysozoa</taxon>
        <taxon>Arthropoda</taxon>
        <taxon>Crustacea</taxon>
        <taxon>Branchiopoda</taxon>
        <taxon>Anostraca</taxon>
        <taxon>Artemiidae</taxon>
        <taxon>Artemia</taxon>
    </lineage>
</organism>
<keyword evidence="5" id="KW-0067">ATP-binding</keyword>
<dbReference type="InterPro" id="IPR018164">
    <property type="entry name" value="Ala-tRNA-synth_IIc_N"/>
</dbReference>
<evidence type="ECO:0000256" key="4">
    <source>
        <dbReference type="ARBA" id="ARBA00022741"/>
    </source>
</evidence>
<evidence type="ECO:0000313" key="11">
    <source>
        <dbReference type="EMBL" id="KAK2709984.1"/>
    </source>
</evidence>
<keyword evidence="7" id="KW-0648">Protein biosynthesis</keyword>
<dbReference type="AlphaFoldDB" id="A0AA88HGS8"/>
<comment type="similarity">
    <text evidence="1">Belongs to the class-II aminoacyl-tRNA synthetase family.</text>
</comment>
<comment type="caution">
    <text evidence="11">The sequence shown here is derived from an EMBL/GenBank/DDBJ whole genome shotgun (WGS) entry which is preliminary data.</text>
</comment>
<evidence type="ECO:0000256" key="3">
    <source>
        <dbReference type="ARBA" id="ARBA00022598"/>
    </source>
</evidence>
<dbReference type="PROSITE" id="PS50860">
    <property type="entry name" value="AA_TRNA_LIGASE_II_ALA"/>
    <property type="match status" value="1"/>
</dbReference>
<dbReference type="InterPro" id="IPR050058">
    <property type="entry name" value="Ala-tRNA_ligase"/>
</dbReference>
<evidence type="ECO:0000256" key="8">
    <source>
        <dbReference type="ARBA" id="ARBA00023146"/>
    </source>
</evidence>
<accession>A0AA88HGS8</accession>
<feature type="transmembrane region" description="Helical" evidence="9">
    <location>
        <begin position="6"/>
        <end position="27"/>
    </location>
</feature>
<keyword evidence="9" id="KW-0812">Transmembrane</keyword>
<evidence type="ECO:0000256" key="1">
    <source>
        <dbReference type="ARBA" id="ARBA00008226"/>
    </source>
</evidence>
<dbReference type="InterPro" id="IPR018162">
    <property type="entry name" value="Ala-tRNA-ligase_IIc_anticod-bd"/>
</dbReference>
<evidence type="ECO:0000256" key="6">
    <source>
        <dbReference type="ARBA" id="ARBA00022884"/>
    </source>
</evidence>
<keyword evidence="2" id="KW-0820">tRNA-binding</keyword>
<keyword evidence="9" id="KW-1133">Transmembrane helix</keyword>
<evidence type="ECO:0000256" key="2">
    <source>
        <dbReference type="ARBA" id="ARBA00022555"/>
    </source>
</evidence>
<protein>
    <recommendedName>
        <fullName evidence="10">Alanyl-transfer RNA synthetases family profile domain-containing protein</fullName>
    </recommendedName>
</protein>
<keyword evidence="3" id="KW-0436">Ligase</keyword>
<dbReference type="SUPFAM" id="SSF101353">
    <property type="entry name" value="Putative anticodon-binding domain of alanyl-tRNA synthetase (AlaRS)"/>
    <property type="match status" value="1"/>
</dbReference>
<dbReference type="PRINTS" id="PR00980">
    <property type="entry name" value="TRNASYNTHALA"/>
</dbReference>
<gene>
    <name evidence="11" type="ORF">QYM36_013607</name>
</gene>
<keyword evidence="8" id="KW-0030">Aminoacyl-tRNA synthetase</keyword>
<evidence type="ECO:0000256" key="7">
    <source>
        <dbReference type="ARBA" id="ARBA00022917"/>
    </source>
</evidence>
<keyword evidence="4" id="KW-0547">Nucleotide-binding</keyword>
<proteinExistence type="inferred from homology"/>